<evidence type="ECO:0000313" key="5">
    <source>
        <dbReference type="Proteomes" id="UP000748025"/>
    </source>
</evidence>
<comment type="subcellular location">
    <subcellularLocation>
        <location evidence="1">Nucleus</location>
    </subcellularLocation>
</comment>
<accession>A0A9P7SXB5</accession>
<feature type="non-terminal residue" evidence="4">
    <location>
        <position position="156"/>
    </location>
</feature>
<dbReference type="PANTHER" id="PTHR12663">
    <property type="entry name" value="ANDROGEN INDUCED INHIBITOR OF PROLIFERATION AS3 / PDS5-RELATED"/>
    <property type="match status" value="1"/>
</dbReference>
<dbReference type="InterPro" id="IPR039776">
    <property type="entry name" value="Pds5"/>
</dbReference>
<evidence type="ECO:0000313" key="4">
    <source>
        <dbReference type="EMBL" id="KAG5991539.1"/>
    </source>
</evidence>
<feature type="region of interest" description="Disordered" evidence="3">
    <location>
        <begin position="1"/>
        <end position="70"/>
    </location>
</feature>
<dbReference type="GO" id="GO:0000785">
    <property type="term" value="C:chromatin"/>
    <property type="evidence" value="ECO:0007669"/>
    <property type="project" value="TreeGrafter"/>
</dbReference>
<dbReference type="GO" id="GO:0007064">
    <property type="term" value="P:mitotic sister chromatid cohesion"/>
    <property type="evidence" value="ECO:0007669"/>
    <property type="project" value="InterPro"/>
</dbReference>
<feature type="compositionally biased region" description="Acidic residues" evidence="3">
    <location>
        <begin position="26"/>
        <end position="36"/>
    </location>
</feature>
<gene>
    <name evidence="4" type="ORF">E4U43_004007</name>
</gene>
<feature type="compositionally biased region" description="Low complexity" evidence="3">
    <location>
        <begin position="38"/>
        <end position="52"/>
    </location>
</feature>
<dbReference type="GO" id="GO:0005634">
    <property type="term" value="C:nucleus"/>
    <property type="evidence" value="ECO:0007669"/>
    <property type="project" value="UniProtKB-SubCell"/>
</dbReference>
<organism evidence="4 5">
    <name type="scientific">Claviceps pusilla</name>
    <dbReference type="NCBI Taxonomy" id="123648"/>
    <lineage>
        <taxon>Eukaryota</taxon>
        <taxon>Fungi</taxon>
        <taxon>Dikarya</taxon>
        <taxon>Ascomycota</taxon>
        <taxon>Pezizomycotina</taxon>
        <taxon>Sordariomycetes</taxon>
        <taxon>Hypocreomycetidae</taxon>
        <taxon>Hypocreales</taxon>
        <taxon>Clavicipitaceae</taxon>
        <taxon>Claviceps</taxon>
    </lineage>
</organism>
<dbReference type="AlphaFoldDB" id="A0A9P7SXB5"/>
<protein>
    <submittedName>
        <fullName evidence="4">Uncharacterized protein</fullName>
    </submittedName>
</protein>
<keyword evidence="2" id="KW-0539">Nucleus</keyword>
<dbReference type="Pfam" id="PF20168">
    <property type="entry name" value="PDS5"/>
    <property type="match status" value="1"/>
</dbReference>
<dbReference type="Proteomes" id="UP000748025">
    <property type="component" value="Unassembled WGS sequence"/>
</dbReference>
<dbReference type="GO" id="GO:0006281">
    <property type="term" value="P:DNA repair"/>
    <property type="evidence" value="ECO:0007669"/>
    <property type="project" value="TreeGrafter"/>
</dbReference>
<proteinExistence type="predicted"/>
<dbReference type="PANTHER" id="PTHR12663:SF0">
    <property type="entry name" value="PRECOCIOUS DISSOCIATION OF SISTERS 5, ISOFORM A"/>
    <property type="match status" value="1"/>
</dbReference>
<name>A0A9P7SXB5_9HYPO</name>
<keyword evidence="5" id="KW-1185">Reference proteome</keyword>
<evidence type="ECO:0000256" key="3">
    <source>
        <dbReference type="SAM" id="MobiDB-lite"/>
    </source>
</evidence>
<dbReference type="OrthoDB" id="200660at2759"/>
<reference evidence="4" key="1">
    <citation type="journal article" date="2020" name="bioRxiv">
        <title>Whole genome comparisons of ergot fungi reveals the divergence and evolution of species within the genus Claviceps are the result of varying mechanisms driving genome evolution and host range expansion.</title>
        <authorList>
            <person name="Wyka S.A."/>
            <person name="Mondo S.J."/>
            <person name="Liu M."/>
            <person name="Dettman J."/>
            <person name="Nalam V."/>
            <person name="Broders K.D."/>
        </authorList>
    </citation>
    <scope>NUCLEOTIDE SEQUENCE</scope>
    <source>
        <strain evidence="4">CCC 602</strain>
    </source>
</reference>
<comment type="caution">
    <text evidence="4">The sequence shown here is derived from an EMBL/GenBank/DDBJ whole genome shotgun (WGS) entry which is preliminary data.</text>
</comment>
<dbReference type="EMBL" id="SRPW01002621">
    <property type="protein sequence ID" value="KAG5991539.1"/>
    <property type="molecule type" value="Genomic_DNA"/>
</dbReference>
<evidence type="ECO:0000256" key="2">
    <source>
        <dbReference type="ARBA" id="ARBA00023242"/>
    </source>
</evidence>
<feature type="compositionally biased region" description="Basic and acidic residues" evidence="3">
    <location>
        <begin position="10"/>
        <end position="25"/>
    </location>
</feature>
<evidence type="ECO:0000256" key="1">
    <source>
        <dbReference type="ARBA" id="ARBA00004123"/>
    </source>
</evidence>
<sequence length="156" mass="17360">MPPRRRTRAKEKEPEPVEETSHMQEDAPESDPEPAPEPETVTAAAAAAAGGQQEDDDEEELEQRSLEFDEELSWRPAKPIASATLLDRLERLSKELADFDQGGVQLDSLKDVAASLAHRNLLQHKDRGVKAYTACCLVDILRLFVPDAPFTDDQLK</sequence>